<accession>A0A1M6X402</accession>
<proteinExistence type="inferred from homology"/>
<keyword evidence="3" id="KW-0328">Glycosyltransferase</keyword>
<evidence type="ECO:0000256" key="1">
    <source>
        <dbReference type="ARBA" id="ARBA00004776"/>
    </source>
</evidence>
<comment type="similarity">
    <text evidence="2">Belongs to the glycosyltransferase 2 family.</text>
</comment>
<dbReference type="OrthoDB" id="9771846at2"/>
<evidence type="ECO:0000313" key="6">
    <source>
        <dbReference type="EMBL" id="SHL00710.1"/>
    </source>
</evidence>
<protein>
    <submittedName>
        <fullName evidence="6">Glycosyltransferase, GT2 family</fullName>
    </submittedName>
</protein>
<gene>
    <name evidence="6" type="ORF">SAMN05216582_13122</name>
</gene>
<evidence type="ECO:0000259" key="5">
    <source>
        <dbReference type="Pfam" id="PF00535"/>
    </source>
</evidence>
<dbReference type="RefSeq" id="WP_073092220.1">
    <property type="nucleotide sequence ID" value="NZ_FRBC01000031.1"/>
</dbReference>
<dbReference type="EMBL" id="FRBC01000031">
    <property type="protein sequence ID" value="SHL00710.1"/>
    <property type="molecule type" value="Genomic_DNA"/>
</dbReference>
<evidence type="ECO:0000313" key="7">
    <source>
        <dbReference type="Proteomes" id="UP000184263"/>
    </source>
</evidence>
<dbReference type="Pfam" id="PF00535">
    <property type="entry name" value="Glycos_transf_2"/>
    <property type="match status" value="1"/>
</dbReference>
<dbReference type="Gene3D" id="3.90.550.10">
    <property type="entry name" value="Spore Coat Polysaccharide Biosynthesis Protein SpsA, Chain A"/>
    <property type="match status" value="1"/>
</dbReference>
<sequence length="287" mass="33417">MEGIKYAAIVVVYNKNIQNSITCNCLRKMSSLDIEIVVVDNSEKDMNNEDICHNLGYTYISMNGNKGLSKAYNTAIDAVDADILILLDDDTELHKVYFDKLNKAVNENPDVDVFAPIVYGQDGVIYSPNEFSFIRNHFMKNVHQIVPQERFNAIASCLAIRERVFANYRFDESLFIDQVDQYFFCEQRKLGRKFMKIDVVIKQNFYQRGDVLDADKAWKRMNLRLTDIMKHAELMENPKYLLLGFIKCYALSLQIAMKSRSVMVLVKGWYKSIRLFFQSTYTLYNLD</sequence>
<feature type="domain" description="Glycosyltransferase 2-like" evidence="5">
    <location>
        <begin position="9"/>
        <end position="167"/>
    </location>
</feature>
<reference evidence="6 7" key="1">
    <citation type="submission" date="2016-11" db="EMBL/GenBank/DDBJ databases">
        <authorList>
            <person name="Jaros S."/>
            <person name="Januszkiewicz K."/>
            <person name="Wedrychowicz H."/>
        </authorList>
    </citation>
    <scope>NUCLEOTIDE SEQUENCE [LARGE SCALE GENOMIC DNA]</scope>
    <source>
        <strain evidence="6 7">HD4</strain>
    </source>
</reference>
<dbReference type="Proteomes" id="UP000184263">
    <property type="component" value="Unassembled WGS sequence"/>
</dbReference>
<dbReference type="AlphaFoldDB" id="A0A1M6X402"/>
<evidence type="ECO:0000256" key="4">
    <source>
        <dbReference type="ARBA" id="ARBA00022679"/>
    </source>
</evidence>
<dbReference type="PANTHER" id="PTHR43179:SF12">
    <property type="entry name" value="GALACTOFURANOSYLTRANSFERASE GLFT2"/>
    <property type="match status" value="1"/>
</dbReference>
<dbReference type="GO" id="GO:0016757">
    <property type="term" value="F:glycosyltransferase activity"/>
    <property type="evidence" value="ECO:0007669"/>
    <property type="project" value="UniProtKB-KW"/>
</dbReference>
<dbReference type="PANTHER" id="PTHR43179">
    <property type="entry name" value="RHAMNOSYLTRANSFERASE WBBL"/>
    <property type="match status" value="1"/>
</dbReference>
<organism evidence="6 7">
    <name type="scientific">Selenomonas ruminantium</name>
    <dbReference type="NCBI Taxonomy" id="971"/>
    <lineage>
        <taxon>Bacteria</taxon>
        <taxon>Bacillati</taxon>
        <taxon>Bacillota</taxon>
        <taxon>Negativicutes</taxon>
        <taxon>Selenomonadales</taxon>
        <taxon>Selenomonadaceae</taxon>
        <taxon>Selenomonas</taxon>
    </lineage>
</organism>
<evidence type="ECO:0000256" key="3">
    <source>
        <dbReference type="ARBA" id="ARBA00022676"/>
    </source>
</evidence>
<dbReference type="InterPro" id="IPR001173">
    <property type="entry name" value="Glyco_trans_2-like"/>
</dbReference>
<dbReference type="SUPFAM" id="SSF53448">
    <property type="entry name" value="Nucleotide-diphospho-sugar transferases"/>
    <property type="match status" value="1"/>
</dbReference>
<comment type="pathway">
    <text evidence="1">Cell wall biogenesis; cell wall polysaccharide biosynthesis.</text>
</comment>
<name>A0A1M6X402_SELRU</name>
<evidence type="ECO:0000256" key="2">
    <source>
        <dbReference type="ARBA" id="ARBA00006739"/>
    </source>
</evidence>
<dbReference type="InterPro" id="IPR029044">
    <property type="entry name" value="Nucleotide-diphossugar_trans"/>
</dbReference>
<keyword evidence="4 6" id="KW-0808">Transferase</keyword>